<keyword evidence="5 6" id="KW-0482">Metalloprotease</keyword>
<proteinExistence type="inferred from homology"/>
<dbReference type="EC" id="3.4.24.-" evidence="6"/>
<reference evidence="8" key="1">
    <citation type="submission" date="2014-11" db="EMBL/GenBank/DDBJ databases">
        <authorList>
            <person name="Otto D Thomas"/>
            <person name="Naeem Raeece"/>
        </authorList>
    </citation>
    <scope>NUCLEOTIDE SEQUENCE</scope>
</reference>
<dbReference type="InterPro" id="IPR019165">
    <property type="entry name" value="Peptidase_M76_ATP23"/>
</dbReference>
<evidence type="ECO:0000256" key="1">
    <source>
        <dbReference type="ARBA" id="ARBA00009915"/>
    </source>
</evidence>
<keyword evidence="2 6" id="KW-0645">Protease</keyword>
<dbReference type="GO" id="GO:0034982">
    <property type="term" value="P:mitochondrial protein processing"/>
    <property type="evidence" value="ECO:0007669"/>
    <property type="project" value="TreeGrafter"/>
</dbReference>
<gene>
    <name evidence="8" type="ORF">Cvel_17038</name>
</gene>
<feature type="region of interest" description="Disordered" evidence="7">
    <location>
        <begin position="225"/>
        <end position="248"/>
    </location>
</feature>
<evidence type="ECO:0000313" key="8">
    <source>
        <dbReference type="EMBL" id="CEM12934.1"/>
    </source>
</evidence>
<evidence type="ECO:0000256" key="2">
    <source>
        <dbReference type="ARBA" id="ARBA00022670"/>
    </source>
</evidence>
<evidence type="ECO:0000256" key="7">
    <source>
        <dbReference type="SAM" id="MobiDB-lite"/>
    </source>
</evidence>
<protein>
    <recommendedName>
        <fullName evidence="6">Mitochondrial inner membrane protease ATP23</fullName>
        <ecNumber evidence="6">3.4.24.-</ecNumber>
    </recommendedName>
</protein>
<dbReference type="VEuPathDB" id="CryptoDB:Cvel_17038"/>
<evidence type="ECO:0000256" key="3">
    <source>
        <dbReference type="ARBA" id="ARBA00022723"/>
    </source>
</evidence>
<sequence length="248" mass="28415">MQSWMREYQEAVPNDVSRDVKIEIPVVKMDHDHRLTPAEYLQCQRLISTATEKDWRIREVTEALTAMKSPPAFMCVRCPPDAPHGAGYSPKYNTAWICGNRYWRPAVFRRTLLHELIHAFDFARAKIDPSNCDHVACSEVRAANLSGECGMWATLGLEKRNFPRAEGVEAAESKKERCVAHKAVLSLEDNKNCAGNCLPEKSTDRVLKRCMRDYWPFVNPPELDWSRHANKDTQRKVPYTLQGPAESR</sequence>
<accession>A0A0G4FHE8</accession>
<dbReference type="GO" id="GO:0004222">
    <property type="term" value="F:metalloendopeptidase activity"/>
    <property type="evidence" value="ECO:0007669"/>
    <property type="project" value="InterPro"/>
</dbReference>
<dbReference type="GO" id="GO:0046872">
    <property type="term" value="F:metal ion binding"/>
    <property type="evidence" value="ECO:0007669"/>
    <property type="project" value="UniProtKB-KW"/>
</dbReference>
<dbReference type="PhylomeDB" id="A0A0G4FHE8"/>
<dbReference type="GO" id="GO:0033615">
    <property type="term" value="P:mitochondrial proton-transporting ATP synthase complex assembly"/>
    <property type="evidence" value="ECO:0007669"/>
    <property type="project" value="TreeGrafter"/>
</dbReference>
<keyword evidence="3 6" id="KW-0479">Metal-binding</keyword>
<comment type="similarity">
    <text evidence="1 6">Belongs to the peptidase M76 family.</text>
</comment>
<dbReference type="AlphaFoldDB" id="A0A0G4FHE8"/>
<dbReference type="GO" id="GO:0005739">
    <property type="term" value="C:mitochondrion"/>
    <property type="evidence" value="ECO:0007669"/>
    <property type="project" value="GOC"/>
</dbReference>
<organism evidence="8">
    <name type="scientific">Chromera velia CCMP2878</name>
    <dbReference type="NCBI Taxonomy" id="1169474"/>
    <lineage>
        <taxon>Eukaryota</taxon>
        <taxon>Sar</taxon>
        <taxon>Alveolata</taxon>
        <taxon>Colpodellida</taxon>
        <taxon>Chromeraceae</taxon>
        <taxon>Chromera</taxon>
    </lineage>
</organism>
<dbReference type="PANTHER" id="PTHR21711">
    <property type="entry name" value="MITOCHONDRIAL INNER MEMBRANE PROTEASE"/>
    <property type="match status" value="1"/>
</dbReference>
<evidence type="ECO:0000256" key="4">
    <source>
        <dbReference type="ARBA" id="ARBA00022801"/>
    </source>
</evidence>
<evidence type="ECO:0000256" key="6">
    <source>
        <dbReference type="RuleBase" id="RU364057"/>
    </source>
</evidence>
<name>A0A0G4FHE8_9ALVE</name>
<dbReference type="EMBL" id="CDMZ01000376">
    <property type="protein sequence ID" value="CEM12934.1"/>
    <property type="molecule type" value="Genomic_DNA"/>
</dbReference>
<dbReference type="Pfam" id="PF09768">
    <property type="entry name" value="Peptidase_M76"/>
    <property type="match status" value="1"/>
</dbReference>
<dbReference type="PANTHER" id="PTHR21711:SF0">
    <property type="entry name" value="MITOCHONDRIAL INNER MEMBRANE PROTEASE ATP23 HOMOLOG"/>
    <property type="match status" value="1"/>
</dbReference>
<keyword evidence="4 6" id="KW-0378">Hydrolase</keyword>
<feature type="compositionally biased region" description="Basic and acidic residues" evidence="7">
    <location>
        <begin position="225"/>
        <end position="235"/>
    </location>
</feature>
<evidence type="ECO:0000256" key="5">
    <source>
        <dbReference type="ARBA" id="ARBA00023049"/>
    </source>
</evidence>